<dbReference type="AlphaFoldDB" id="G4TUY5"/>
<evidence type="ECO:0000313" key="3">
    <source>
        <dbReference type="Proteomes" id="UP000007148"/>
    </source>
</evidence>
<proteinExistence type="predicted"/>
<evidence type="ECO:0000313" key="2">
    <source>
        <dbReference type="EMBL" id="CCA75128.1"/>
    </source>
</evidence>
<dbReference type="Proteomes" id="UP000007148">
    <property type="component" value="Unassembled WGS sequence"/>
</dbReference>
<evidence type="ECO:0000256" key="1">
    <source>
        <dbReference type="SAM" id="MobiDB-lite"/>
    </source>
</evidence>
<dbReference type="EMBL" id="CAFZ01000401">
    <property type="protein sequence ID" value="CCA75128.1"/>
    <property type="molecule type" value="Genomic_DNA"/>
</dbReference>
<accession>G4TUY5</accession>
<name>G4TUY5_SERID</name>
<feature type="compositionally biased region" description="Low complexity" evidence="1">
    <location>
        <begin position="214"/>
        <end position="227"/>
    </location>
</feature>
<dbReference type="HOGENOM" id="CLU_1175826_0_0_1"/>
<reference evidence="2 3" key="1">
    <citation type="journal article" date="2011" name="PLoS Pathog.">
        <title>Endophytic Life Strategies Decoded by Genome and Transcriptome Analyses of the Mutualistic Root Symbiont Piriformospora indica.</title>
        <authorList>
            <person name="Zuccaro A."/>
            <person name="Lahrmann U."/>
            <person name="Guldener U."/>
            <person name="Langen G."/>
            <person name="Pfiffi S."/>
            <person name="Biedenkopf D."/>
            <person name="Wong P."/>
            <person name="Samans B."/>
            <person name="Grimm C."/>
            <person name="Basiewicz M."/>
            <person name="Murat C."/>
            <person name="Martin F."/>
            <person name="Kogel K.H."/>
        </authorList>
    </citation>
    <scope>NUCLEOTIDE SEQUENCE [LARGE SCALE GENOMIC DNA]</scope>
    <source>
        <strain evidence="2 3">DSM 11827</strain>
    </source>
</reference>
<dbReference type="InParanoid" id="G4TUY5"/>
<organism evidence="2 3">
    <name type="scientific">Serendipita indica (strain DSM 11827)</name>
    <name type="common">Root endophyte fungus</name>
    <name type="synonym">Piriformospora indica</name>
    <dbReference type="NCBI Taxonomy" id="1109443"/>
    <lineage>
        <taxon>Eukaryota</taxon>
        <taxon>Fungi</taxon>
        <taxon>Dikarya</taxon>
        <taxon>Basidiomycota</taxon>
        <taxon>Agaricomycotina</taxon>
        <taxon>Agaricomycetes</taxon>
        <taxon>Sebacinales</taxon>
        <taxon>Serendipitaceae</taxon>
        <taxon>Serendipita</taxon>
    </lineage>
</organism>
<sequence>MASTTTTTTTVAQRFPKTTLFPVIEEETPILSSTTVDLSGMTNSQLVSYFSSGSIAPIPFGTPSPSLFWQPETSPEAGDIGLISPALATENGHCKAVTLQASTFPSSSTVRALENAPTYVVHGLGILGLPEKPTPVITMCPKLKEAMSIPKPKSDEEFSPSTSFVASFRGAIYDVGRYVLPISCFGGSEKTMLESVPMQRSEAHLGLPEINPIDRSTSASTDSSSRAFASETESHE</sequence>
<protein>
    <submittedName>
        <fullName evidence="2">Uncharacterized protein</fullName>
    </submittedName>
</protein>
<gene>
    <name evidence="2" type="ORF">PIIN_09112</name>
</gene>
<keyword evidence="3" id="KW-1185">Reference proteome</keyword>
<feature type="region of interest" description="Disordered" evidence="1">
    <location>
        <begin position="203"/>
        <end position="236"/>
    </location>
</feature>
<comment type="caution">
    <text evidence="2">The sequence shown here is derived from an EMBL/GenBank/DDBJ whole genome shotgun (WGS) entry which is preliminary data.</text>
</comment>